<evidence type="ECO:0000313" key="1">
    <source>
        <dbReference type="EMBL" id="MCI39848.1"/>
    </source>
</evidence>
<feature type="non-terminal residue" evidence="1">
    <location>
        <position position="1"/>
    </location>
</feature>
<reference evidence="1 2" key="1">
    <citation type="journal article" date="2018" name="Front. Plant Sci.">
        <title>Red Clover (Trifolium pratense) and Zigzag Clover (T. medium) - A Picture of Genomic Similarities and Differences.</title>
        <authorList>
            <person name="Dluhosova J."/>
            <person name="Istvanek J."/>
            <person name="Nedelnik J."/>
            <person name="Repkova J."/>
        </authorList>
    </citation>
    <scope>NUCLEOTIDE SEQUENCE [LARGE SCALE GENOMIC DNA]</scope>
    <source>
        <strain evidence="2">cv. 10/8</strain>
        <tissue evidence="1">Leaf</tissue>
    </source>
</reference>
<dbReference type="EMBL" id="LXQA010272527">
    <property type="protein sequence ID" value="MCI39848.1"/>
    <property type="molecule type" value="Genomic_DNA"/>
</dbReference>
<evidence type="ECO:0000313" key="2">
    <source>
        <dbReference type="Proteomes" id="UP000265520"/>
    </source>
</evidence>
<dbReference type="Proteomes" id="UP000265520">
    <property type="component" value="Unassembled WGS sequence"/>
</dbReference>
<accession>A0A392RT85</accession>
<protein>
    <submittedName>
        <fullName evidence="1">Uncharacterized protein</fullName>
    </submittedName>
</protein>
<sequence>TVVNVPGACLARRGLALQQSGQTFPPASYGDGADRQGMGSLDSSQLRVLLERVRYHHGTLPCSLCYYARGAYQSWQLDCPEH</sequence>
<proteinExistence type="predicted"/>
<name>A0A392RT85_9FABA</name>
<organism evidence="1 2">
    <name type="scientific">Trifolium medium</name>
    <dbReference type="NCBI Taxonomy" id="97028"/>
    <lineage>
        <taxon>Eukaryota</taxon>
        <taxon>Viridiplantae</taxon>
        <taxon>Streptophyta</taxon>
        <taxon>Embryophyta</taxon>
        <taxon>Tracheophyta</taxon>
        <taxon>Spermatophyta</taxon>
        <taxon>Magnoliopsida</taxon>
        <taxon>eudicotyledons</taxon>
        <taxon>Gunneridae</taxon>
        <taxon>Pentapetalae</taxon>
        <taxon>rosids</taxon>
        <taxon>fabids</taxon>
        <taxon>Fabales</taxon>
        <taxon>Fabaceae</taxon>
        <taxon>Papilionoideae</taxon>
        <taxon>50 kb inversion clade</taxon>
        <taxon>NPAAA clade</taxon>
        <taxon>Hologalegina</taxon>
        <taxon>IRL clade</taxon>
        <taxon>Trifolieae</taxon>
        <taxon>Trifolium</taxon>
    </lineage>
</organism>
<comment type="caution">
    <text evidence="1">The sequence shown here is derived from an EMBL/GenBank/DDBJ whole genome shotgun (WGS) entry which is preliminary data.</text>
</comment>
<dbReference type="AlphaFoldDB" id="A0A392RT85"/>
<keyword evidence="2" id="KW-1185">Reference proteome</keyword>